<protein>
    <submittedName>
        <fullName evidence="2">Phasin family protein</fullName>
    </submittedName>
</protein>
<proteinExistence type="predicted"/>
<evidence type="ECO:0000259" key="1">
    <source>
        <dbReference type="Pfam" id="PF09361"/>
    </source>
</evidence>
<dbReference type="InterPro" id="IPR018968">
    <property type="entry name" value="Phasin"/>
</dbReference>
<keyword evidence="3" id="KW-1185">Reference proteome</keyword>
<dbReference type="KEGG" id="tvl:FAZ95_13080"/>
<dbReference type="NCBIfam" id="TIGR01841">
    <property type="entry name" value="phasin"/>
    <property type="match status" value="1"/>
</dbReference>
<evidence type="ECO:0000313" key="3">
    <source>
        <dbReference type="Proteomes" id="UP000298656"/>
    </source>
</evidence>
<evidence type="ECO:0000313" key="2">
    <source>
        <dbReference type="EMBL" id="QCP50032.1"/>
    </source>
</evidence>
<dbReference type="InterPro" id="IPR010127">
    <property type="entry name" value="Phasin_subfam-1"/>
</dbReference>
<dbReference type="Pfam" id="PF09361">
    <property type="entry name" value="Phasin_2"/>
    <property type="match status" value="1"/>
</dbReference>
<dbReference type="RefSeq" id="WP_137332855.1">
    <property type="nucleotide sequence ID" value="NZ_CP040077.1"/>
</dbReference>
<feature type="domain" description="Phasin" evidence="1">
    <location>
        <begin position="7"/>
        <end position="106"/>
    </location>
</feature>
<accession>A0A4P8IM70</accession>
<gene>
    <name evidence="2" type="ORF">FAZ95_13080</name>
</gene>
<dbReference type="AlphaFoldDB" id="A0A4P8IM70"/>
<organism evidence="2 3">
    <name type="scientific">Trinickia violacea</name>
    <dbReference type="NCBI Taxonomy" id="2571746"/>
    <lineage>
        <taxon>Bacteria</taxon>
        <taxon>Pseudomonadati</taxon>
        <taxon>Pseudomonadota</taxon>
        <taxon>Betaproteobacteria</taxon>
        <taxon>Burkholderiales</taxon>
        <taxon>Burkholderiaceae</taxon>
        <taxon>Trinickia</taxon>
    </lineage>
</organism>
<dbReference type="OrthoDB" id="5298576at2"/>
<sequence length="191" mass="20104">MALSSPEQIAASQKASLDAFFGLTGKVFEGVEKLVALNLQAVRSTLAESQENLTKTPGATDPQQWFTLQAGFTAPFAEKSLSYGRQLFEIASTTQAEVAQLAQTQYERYNARMQEFIEEATKSAPAGSEAAIAAWKSAISATTTLCESLQKTGQQAVEMAGTNLEAVTASASRAAKRGATESAAVAASAKQ</sequence>
<dbReference type="EMBL" id="CP040077">
    <property type="protein sequence ID" value="QCP50032.1"/>
    <property type="molecule type" value="Genomic_DNA"/>
</dbReference>
<name>A0A4P8IM70_9BURK</name>
<dbReference type="Proteomes" id="UP000298656">
    <property type="component" value="Chromosome 1"/>
</dbReference>
<reference evidence="2 3" key="1">
    <citation type="submission" date="2019-05" db="EMBL/GenBank/DDBJ databases">
        <title>Burkholderia sp. DHOD12, isolated from subtropical forest soil.</title>
        <authorList>
            <person name="Gao Z.-H."/>
            <person name="Qiu L.-H."/>
        </authorList>
    </citation>
    <scope>NUCLEOTIDE SEQUENCE [LARGE SCALE GENOMIC DNA]</scope>
    <source>
        <strain evidence="2 3">DHOD12</strain>
    </source>
</reference>